<keyword evidence="2" id="KW-0472">Membrane</keyword>
<name>A0ABP8H5S0_9BURK</name>
<evidence type="ECO:0000256" key="2">
    <source>
        <dbReference type="SAM" id="Phobius"/>
    </source>
</evidence>
<feature type="transmembrane region" description="Helical" evidence="2">
    <location>
        <begin position="286"/>
        <end position="305"/>
    </location>
</feature>
<feature type="transmembrane region" description="Helical" evidence="2">
    <location>
        <begin position="91"/>
        <end position="115"/>
    </location>
</feature>
<dbReference type="RefSeq" id="WP_345250346.1">
    <property type="nucleotide sequence ID" value="NZ_BAABFO010000012.1"/>
</dbReference>
<feature type="transmembrane region" description="Helical" evidence="2">
    <location>
        <begin position="360"/>
        <end position="378"/>
    </location>
</feature>
<evidence type="ECO:0000313" key="4">
    <source>
        <dbReference type="Proteomes" id="UP001501671"/>
    </source>
</evidence>
<dbReference type="Pfam" id="PF10129">
    <property type="entry name" value="OpgC_C"/>
    <property type="match status" value="1"/>
</dbReference>
<dbReference type="PANTHER" id="PTHR38592">
    <property type="entry name" value="BLL4819 PROTEIN"/>
    <property type="match status" value="1"/>
</dbReference>
<feature type="transmembrane region" description="Helical" evidence="2">
    <location>
        <begin position="247"/>
        <end position="266"/>
    </location>
</feature>
<reference evidence="4" key="1">
    <citation type="journal article" date="2019" name="Int. J. Syst. Evol. Microbiol.">
        <title>The Global Catalogue of Microorganisms (GCM) 10K type strain sequencing project: providing services to taxonomists for standard genome sequencing and annotation.</title>
        <authorList>
            <consortium name="The Broad Institute Genomics Platform"/>
            <consortium name="The Broad Institute Genome Sequencing Center for Infectious Disease"/>
            <person name="Wu L."/>
            <person name="Ma J."/>
        </authorList>
    </citation>
    <scope>NUCLEOTIDE SEQUENCE [LARGE SCALE GENOMIC DNA]</scope>
    <source>
        <strain evidence="4">JCM 17666</strain>
    </source>
</reference>
<proteinExistence type="predicted"/>
<evidence type="ECO:0008006" key="5">
    <source>
        <dbReference type="Google" id="ProtNLM"/>
    </source>
</evidence>
<feature type="region of interest" description="Disordered" evidence="1">
    <location>
        <begin position="383"/>
        <end position="425"/>
    </location>
</feature>
<gene>
    <name evidence="3" type="ORF">GCM10023144_27210</name>
</gene>
<accession>A0ABP8H5S0</accession>
<dbReference type="Proteomes" id="UP001501671">
    <property type="component" value="Unassembled WGS sequence"/>
</dbReference>
<dbReference type="EMBL" id="BAABFO010000012">
    <property type="protein sequence ID" value="GAA4334699.1"/>
    <property type="molecule type" value="Genomic_DNA"/>
</dbReference>
<keyword evidence="2" id="KW-1133">Transmembrane helix</keyword>
<dbReference type="InterPro" id="IPR014550">
    <property type="entry name" value="UCP028704_OpgC"/>
</dbReference>
<dbReference type="PIRSF" id="PIRSF028704">
    <property type="entry name" value="UPC028704"/>
    <property type="match status" value="1"/>
</dbReference>
<feature type="transmembrane region" description="Helical" evidence="2">
    <location>
        <begin position="172"/>
        <end position="196"/>
    </location>
</feature>
<sequence>MSDLAAPAPAAISTPRRRWELDALRGLMLVLMTSSHLPTWFAMPASEPFGFVSAAEGFVFLSAYMAGMVYTQRALRQGVPAMRRAFLRRAMVLYACQAASLLFLFTVIAALGFTFHQSAAPRLMWFYLQEPVTALWASLLLIYNPPLLDILPVYVIFMLLSPWVLGYALQRGWTLMLGLSVAMWIGAQFGMARALYDLLTAATGLSVPFSETGAFETYAWQLLWMAGLWLGARHARTPAAERRPPPPGLTAAAFGIAAVLLVWRHVTGHQPFAGDNPLNWLSDKWLLGPLRLLDFAALVIVLMYVGRRLPARLPRPRFLRWLQTLGSASLPVFCAHLVLVLLALAVLGDSSPDRPLWLDPVMFIGCMALLHGVARIALSVKSGPGGGKPASCRTPPRQGGSSQASASQRVGLRPAARHSGMLDPL</sequence>
<protein>
    <recommendedName>
        <fullName evidence="5">Acyltransferase</fullName>
    </recommendedName>
</protein>
<organism evidence="3 4">
    <name type="scientific">Pigmentiphaga soli</name>
    <dbReference type="NCBI Taxonomy" id="1007095"/>
    <lineage>
        <taxon>Bacteria</taxon>
        <taxon>Pseudomonadati</taxon>
        <taxon>Pseudomonadota</taxon>
        <taxon>Betaproteobacteria</taxon>
        <taxon>Burkholderiales</taxon>
        <taxon>Alcaligenaceae</taxon>
        <taxon>Pigmentiphaga</taxon>
    </lineage>
</organism>
<feature type="transmembrane region" description="Helical" evidence="2">
    <location>
        <begin position="135"/>
        <end position="160"/>
    </location>
</feature>
<keyword evidence="4" id="KW-1185">Reference proteome</keyword>
<feature type="transmembrane region" description="Helical" evidence="2">
    <location>
        <begin position="325"/>
        <end position="348"/>
    </location>
</feature>
<evidence type="ECO:0000313" key="3">
    <source>
        <dbReference type="EMBL" id="GAA4334699.1"/>
    </source>
</evidence>
<keyword evidence="2" id="KW-0812">Transmembrane</keyword>
<feature type="transmembrane region" description="Helical" evidence="2">
    <location>
        <begin position="49"/>
        <end position="70"/>
    </location>
</feature>
<dbReference type="PANTHER" id="PTHR38592:SF3">
    <property type="entry name" value="BLL4819 PROTEIN"/>
    <property type="match status" value="1"/>
</dbReference>
<evidence type="ECO:0000256" key="1">
    <source>
        <dbReference type="SAM" id="MobiDB-lite"/>
    </source>
</evidence>
<feature type="compositionally biased region" description="Low complexity" evidence="1">
    <location>
        <begin position="398"/>
        <end position="408"/>
    </location>
</feature>
<comment type="caution">
    <text evidence="3">The sequence shown here is derived from an EMBL/GenBank/DDBJ whole genome shotgun (WGS) entry which is preliminary data.</text>
</comment>
<feature type="transmembrane region" description="Helical" evidence="2">
    <location>
        <begin position="218"/>
        <end position="235"/>
    </location>
</feature>